<gene>
    <name evidence="1" type="ORF">KL86SPO_70594</name>
</gene>
<sequence>MIKVLDSLMGTGKTSYVIQEMNANPERKYVYITPYLDEVQRIKESCINFEDPESNLKTGELKIDSLNQLLAQGKNVVSTHALFKLTTKQTIDALKKWDYTLIIDEVMEVVSNDDFRKDDLPTILAAKLAHIDETTGYLVWDKDDFDGAYNKIKRLCKTRSVIVIDNVALVWVFPATIFQCFKDTYICTYMFNCQIQRFYFDMHKIDYEVYSVVDVGSRQYELKEYTEHEDRSNIKINILTGKKNDIGSAYSSLSANWYDRASREELKRIKDNLVGFFKNDLNRSPSDLNLWTAFKKNQKDLAASPYTKGFLSCNARATNSYKHKKAIAYVINKFLNPYIIKFFKIHAIDINREYQVKYALSELLQFLFRSAIREGHEIYLYIPSKRMRYALQDWLGVPNSD</sequence>
<accession>A0A212M1U9</accession>
<name>A0A212M1U9_9FIRM</name>
<dbReference type="RefSeq" id="WP_288186087.1">
    <property type="nucleotide sequence ID" value="NZ_LT608335.1"/>
</dbReference>
<dbReference type="AlphaFoldDB" id="A0A212M1U9"/>
<dbReference type="EMBL" id="FMJE01000007">
    <property type="protein sequence ID" value="SCM83736.1"/>
    <property type="molecule type" value="Genomic_DNA"/>
</dbReference>
<evidence type="ECO:0000313" key="1">
    <source>
        <dbReference type="EMBL" id="SCM83736.1"/>
    </source>
</evidence>
<proteinExistence type="predicted"/>
<organism evidence="1">
    <name type="scientific">uncultured Sporomusa sp</name>
    <dbReference type="NCBI Taxonomy" id="307249"/>
    <lineage>
        <taxon>Bacteria</taxon>
        <taxon>Bacillati</taxon>
        <taxon>Bacillota</taxon>
        <taxon>Negativicutes</taxon>
        <taxon>Selenomonadales</taxon>
        <taxon>Sporomusaceae</taxon>
        <taxon>Sporomusa</taxon>
        <taxon>environmental samples</taxon>
    </lineage>
</organism>
<reference evidence="1" key="1">
    <citation type="submission" date="2016-08" db="EMBL/GenBank/DDBJ databases">
        <authorList>
            <person name="Seilhamer J.J."/>
        </authorList>
    </citation>
    <scope>NUCLEOTIDE SEQUENCE</scope>
    <source>
        <strain evidence="1">86</strain>
    </source>
</reference>
<protein>
    <submittedName>
        <fullName evidence="1">Uncharacterized protein</fullName>
    </submittedName>
</protein>